<evidence type="ECO:0000256" key="3">
    <source>
        <dbReference type="ARBA" id="ARBA00022723"/>
    </source>
</evidence>
<dbReference type="KEGG" id="blr:BRLA_c014320"/>
<dbReference type="STRING" id="1042163.BRLA_c014320"/>
<dbReference type="SUPFAM" id="SSF102705">
    <property type="entry name" value="NIF3 (NGG1p interacting factor 3)-like"/>
    <property type="match status" value="1"/>
</dbReference>
<evidence type="ECO:0000256" key="4">
    <source>
        <dbReference type="PIRNR" id="PIRNR037489"/>
    </source>
</evidence>
<dbReference type="AlphaFoldDB" id="A0A075R2Z2"/>
<gene>
    <name evidence="6" type="ORF">BRLA_c014320</name>
</gene>
<evidence type="ECO:0000313" key="7">
    <source>
        <dbReference type="Proteomes" id="UP000005850"/>
    </source>
</evidence>
<feature type="binding site" evidence="5">
    <location>
        <position position="66"/>
    </location>
    <ligand>
        <name>a divalent metal cation</name>
        <dbReference type="ChEBI" id="CHEBI:60240"/>
        <label>1</label>
    </ligand>
</feature>
<evidence type="ECO:0000256" key="2">
    <source>
        <dbReference type="ARBA" id="ARBA00022112"/>
    </source>
</evidence>
<dbReference type="InterPro" id="IPR002678">
    <property type="entry name" value="DUF34/NIF3"/>
</dbReference>
<dbReference type="InterPro" id="IPR036069">
    <property type="entry name" value="DUF34/NIF3_sf"/>
</dbReference>
<dbReference type="Proteomes" id="UP000005850">
    <property type="component" value="Chromosome"/>
</dbReference>
<dbReference type="GO" id="GO:0046872">
    <property type="term" value="F:metal ion binding"/>
    <property type="evidence" value="ECO:0007669"/>
    <property type="project" value="UniProtKB-UniRule"/>
</dbReference>
<dbReference type="InterPro" id="IPR015867">
    <property type="entry name" value="N-reg_PII/ATP_PRibTrfase_C"/>
</dbReference>
<comment type="similarity">
    <text evidence="1 4">Belongs to the GTP cyclohydrolase I type 2/NIF3 family.</text>
</comment>
<feature type="binding site" evidence="5">
    <location>
        <position position="67"/>
    </location>
    <ligand>
        <name>a divalent metal cation</name>
        <dbReference type="ChEBI" id="CHEBI:60240"/>
        <label>1</label>
    </ligand>
</feature>
<evidence type="ECO:0000256" key="1">
    <source>
        <dbReference type="ARBA" id="ARBA00006964"/>
    </source>
</evidence>
<organism evidence="6 7">
    <name type="scientific">Brevibacillus laterosporus LMG 15441</name>
    <dbReference type="NCBI Taxonomy" id="1042163"/>
    <lineage>
        <taxon>Bacteria</taxon>
        <taxon>Bacillati</taxon>
        <taxon>Bacillota</taxon>
        <taxon>Bacilli</taxon>
        <taxon>Bacillales</taxon>
        <taxon>Paenibacillaceae</taxon>
        <taxon>Brevibacillus</taxon>
    </lineage>
</organism>
<protein>
    <recommendedName>
        <fullName evidence="2 4">GTP cyclohydrolase 1 type 2 homolog</fullName>
    </recommendedName>
</protein>
<feature type="binding site" evidence="5">
    <location>
        <position position="334"/>
    </location>
    <ligand>
        <name>a divalent metal cation</name>
        <dbReference type="ChEBI" id="CHEBI:60240"/>
        <label>1</label>
    </ligand>
</feature>
<proteinExistence type="inferred from homology"/>
<dbReference type="PANTHER" id="PTHR13799">
    <property type="entry name" value="NGG1 INTERACTING FACTOR 3"/>
    <property type="match status" value="1"/>
</dbReference>
<dbReference type="EMBL" id="CP007806">
    <property type="protein sequence ID" value="AIG25771.1"/>
    <property type="molecule type" value="Genomic_DNA"/>
</dbReference>
<feature type="binding site" evidence="5">
    <location>
        <position position="331"/>
    </location>
    <ligand>
        <name>a divalent metal cation</name>
        <dbReference type="ChEBI" id="CHEBI:60240"/>
        <label>1</label>
    </ligand>
</feature>
<sequence>MLANGQTIIQLVERLAPKSLAMEWDKIGLQVGTLQKPVQKVMTALDVNEEVVEEAIQKGVSLIIAHHPVIFRPLKHLRTDLPAGRLLAKLLAHDIAVYSMHTNLDVANGGLNDWLAEELELQQTEILDVTYQDELKKLVTFVPKSHREQVFQAMANAGAGHIGQYSHCSFQIEGTGTFLPLEGTTPFIGEQGKVEHVDEVRIETVIKSSQQASVIKAMKAAHPYDEVAYDIYPLDLPPFTLGLGRIGKLAEPMTLEEYAQFVKRKLGLEGVRIVGSKDRLVKKVAVLGGSGGSYLLKAAFRGADVMVTGDVGYHEAQDAFVEGLSIIDAGHNIEKIMKPRLASFIQEKLQEQKYKTEVIASEVHTDPFQYL</sequence>
<dbReference type="Gene3D" id="3.30.70.120">
    <property type="match status" value="1"/>
</dbReference>
<evidence type="ECO:0000256" key="5">
    <source>
        <dbReference type="PIRSR" id="PIRSR602678-1"/>
    </source>
</evidence>
<dbReference type="GO" id="GO:0016787">
    <property type="term" value="F:hydrolase activity"/>
    <property type="evidence" value="ECO:0007669"/>
    <property type="project" value="UniProtKB-KW"/>
</dbReference>
<dbReference type="PANTHER" id="PTHR13799:SF14">
    <property type="entry name" value="GTP CYCLOHYDROLASE 1 TYPE 2 HOMOLOG"/>
    <property type="match status" value="1"/>
</dbReference>
<evidence type="ECO:0000313" key="6">
    <source>
        <dbReference type="EMBL" id="AIG25771.1"/>
    </source>
</evidence>
<dbReference type="GO" id="GO:0005737">
    <property type="term" value="C:cytoplasm"/>
    <property type="evidence" value="ECO:0007669"/>
    <property type="project" value="TreeGrafter"/>
</dbReference>
<accession>A0A075R2Z2</accession>
<dbReference type="FunFam" id="3.30.70.120:FF:000006">
    <property type="entry name" value="GTP cyclohydrolase 1 type 2 homolog"/>
    <property type="match status" value="1"/>
</dbReference>
<dbReference type="Pfam" id="PF01784">
    <property type="entry name" value="DUF34_NIF3"/>
    <property type="match status" value="1"/>
</dbReference>
<feature type="binding site" evidence="5">
    <location>
        <position position="105"/>
    </location>
    <ligand>
        <name>a divalent metal cation</name>
        <dbReference type="ChEBI" id="CHEBI:60240"/>
        <label>1</label>
    </ligand>
</feature>
<reference evidence="6 7" key="1">
    <citation type="journal article" date="2011" name="J. Bacteriol.">
        <title>Genome sequence of Brevibacillus laterosporus LMG 15441, a pathogen of invertebrates.</title>
        <authorList>
            <person name="Djukic M."/>
            <person name="Poehlein A."/>
            <person name="Thurmer A."/>
            <person name="Daniel R."/>
        </authorList>
    </citation>
    <scope>NUCLEOTIDE SEQUENCE [LARGE SCALE GENOMIC DNA]</scope>
    <source>
        <strain evidence="6 7">LMG 15441</strain>
    </source>
</reference>
<keyword evidence="3 4" id="KW-0479">Metal-binding</keyword>
<dbReference type="RefSeq" id="WP_003338173.1">
    <property type="nucleotide sequence ID" value="NZ_CP007806.1"/>
</dbReference>
<keyword evidence="7" id="KW-1185">Reference proteome</keyword>
<dbReference type="HOGENOM" id="CLU_037423_1_0_9"/>
<dbReference type="FunFam" id="3.40.1390.30:FF:000001">
    <property type="entry name" value="GTP cyclohydrolase 1 type 2"/>
    <property type="match status" value="1"/>
</dbReference>
<dbReference type="eggNOG" id="COG0327">
    <property type="taxonomic scope" value="Bacteria"/>
</dbReference>
<dbReference type="InterPro" id="IPR017221">
    <property type="entry name" value="DUF34/NIF3_bac"/>
</dbReference>
<dbReference type="PIRSF" id="PIRSF037489">
    <property type="entry name" value="UCP037489_NIF3_YqfO"/>
    <property type="match status" value="1"/>
</dbReference>
<dbReference type="Gene3D" id="3.40.1390.30">
    <property type="entry name" value="NIF3 (NGG1p interacting factor 3)-like"/>
    <property type="match status" value="1"/>
</dbReference>
<dbReference type="NCBIfam" id="TIGR00486">
    <property type="entry name" value="YbgI_SA1388"/>
    <property type="match status" value="1"/>
</dbReference>
<keyword evidence="6" id="KW-0378">Hydrolase</keyword>
<name>A0A075R2Z2_BRELA</name>